<dbReference type="Proteomes" id="UP001320972">
    <property type="component" value="Unassembled WGS sequence"/>
</dbReference>
<sequence>MNWLVLFFLGAVLLVVVAAYALGEQSSGRSTEPVLPSHYDPQNYLPDESKIPGWCRHCETMNDADYRFCENCSAKLPDVSAGDADPRRYWFSKGE</sequence>
<organism evidence="2 3">
    <name type="scientific">Natronoglomus mannanivorans</name>
    <dbReference type="NCBI Taxonomy" id="2979990"/>
    <lineage>
        <taxon>Archaea</taxon>
        <taxon>Methanobacteriati</taxon>
        <taxon>Methanobacteriota</taxon>
        <taxon>Stenosarchaea group</taxon>
        <taxon>Halobacteria</taxon>
        <taxon>Halobacteriales</taxon>
        <taxon>Natrialbaceae</taxon>
        <taxon>Natronoglomus</taxon>
    </lineage>
</organism>
<dbReference type="Pfam" id="PF24463">
    <property type="entry name" value="DUF7577"/>
    <property type="match status" value="1"/>
</dbReference>
<accession>A0ABT2QAP1</accession>
<reference evidence="2 3" key="1">
    <citation type="submission" date="2022-09" db="EMBL/GenBank/DDBJ databases">
        <title>Enrichment on poylsaccharides allowed isolation of novel metabolic and taxonomic groups of Haloarchaea.</title>
        <authorList>
            <person name="Sorokin D.Y."/>
            <person name="Elcheninov A.G."/>
            <person name="Khizhniak T.V."/>
            <person name="Kolganova T.V."/>
            <person name="Kublanov I.V."/>
        </authorList>
    </citation>
    <scope>NUCLEOTIDE SEQUENCE [LARGE SCALE GENOMIC DNA]</scope>
    <source>
        <strain evidence="2 3">AArc-m2/3/4</strain>
    </source>
</reference>
<evidence type="ECO:0000313" key="2">
    <source>
        <dbReference type="EMBL" id="MCU4971961.1"/>
    </source>
</evidence>
<gene>
    <name evidence="2" type="ORF">OB955_04315</name>
</gene>
<comment type="caution">
    <text evidence="2">The sequence shown here is derived from an EMBL/GenBank/DDBJ whole genome shotgun (WGS) entry which is preliminary data.</text>
</comment>
<name>A0ABT2QAP1_9EURY</name>
<dbReference type="RefSeq" id="WP_338007074.1">
    <property type="nucleotide sequence ID" value="NZ_JAOPKB010000002.1"/>
</dbReference>
<dbReference type="EMBL" id="JAOPKB010000002">
    <property type="protein sequence ID" value="MCU4971961.1"/>
    <property type="molecule type" value="Genomic_DNA"/>
</dbReference>
<keyword evidence="3" id="KW-1185">Reference proteome</keyword>
<protein>
    <recommendedName>
        <fullName evidence="1">DUF7577 domain-containing protein</fullName>
    </recommendedName>
</protein>
<evidence type="ECO:0000259" key="1">
    <source>
        <dbReference type="Pfam" id="PF24463"/>
    </source>
</evidence>
<feature type="domain" description="DUF7577" evidence="1">
    <location>
        <begin position="55"/>
        <end position="77"/>
    </location>
</feature>
<evidence type="ECO:0000313" key="3">
    <source>
        <dbReference type="Proteomes" id="UP001320972"/>
    </source>
</evidence>
<dbReference type="InterPro" id="IPR055999">
    <property type="entry name" value="DUF7577"/>
</dbReference>
<proteinExistence type="predicted"/>